<dbReference type="RefSeq" id="WP_042678858.1">
    <property type="nucleotide sequence ID" value="NZ_CABKTM010000008.1"/>
</dbReference>
<evidence type="ECO:0000256" key="1">
    <source>
        <dbReference type="ARBA" id="ARBA00004370"/>
    </source>
</evidence>
<dbReference type="InterPro" id="IPR050519">
    <property type="entry name" value="Glycosyltransf_28_UgtP"/>
</dbReference>
<evidence type="ECO:0000259" key="5">
    <source>
        <dbReference type="Pfam" id="PF04101"/>
    </source>
</evidence>
<dbReference type="PANTHER" id="PTHR43025">
    <property type="entry name" value="MONOGALACTOSYLDIACYLGLYCEROL SYNTHASE"/>
    <property type="match status" value="1"/>
</dbReference>
<gene>
    <name evidence="7" type="ORF">NSA23_12335</name>
</gene>
<keyword evidence="8" id="KW-1185">Reference proteome</keyword>
<name>A0A9X2S5T7_9FIRM</name>
<evidence type="ECO:0000313" key="8">
    <source>
        <dbReference type="Proteomes" id="UP001142078"/>
    </source>
</evidence>
<dbReference type="EMBL" id="JANJZL010000009">
    <property type="protein sequence ID" value="MCR2044893.1"/>
    <property type="molecule type" value="Genomic_DNA"/>
</dbReference>
<evidence type="ECO:0000313" key="7">
    <source>
        <dbReference type="EMBL" id="MCR2044893.1"/>
    </source>
</evidence>
<comment type="similarity">
    <text evidence="2">Belongs to the glycosyltransferase 28 family.</text>
</comment>
<evidence type="ECO:0008006" key="9">
    <source>
        <dbReference type="Google" id="ProtNLM"/>
    </source>
</evidence>
<dbReference type="GO" id="GO:0016758">
    <property type="term" value="F:hexosyltransferase activity"/>
    <property type="evidence" value="ECO:0007669"/>
    <property type="project" value="InterPro"/>
</dbReference>
<feature type="domain" description="Glycosyl transferase family 28 C-terminal" evidence="5">
    <location>
        <begin position="242"/>
        <end position="306"/>
    </location>
</feature>
<dbReference type="Pfam" id="PF04101">
    <property type="entry name" value="Glyco_tran_28_C"/>
    <property type="match status" value="1"/>
</dbReference>
<dbReference type="SUPFAM" id="SSF53756">
    <property type="entry name" value="UDP-Glycosyltransferase/glycogen phosphorylase"/>
    <property type="match status" value="1"/>
</dbReference>
<comment type="subcellular location">
    <subcellularLocation>
        <location evidence="1">Membrane</location>
    </subcellularLocation>
</comment>
<dbReference type="AlphaFoldDB" id="A0A9X2S5T7"/>
<keyword evidence="3" id="KW-0328">Glycosyltransferase</keyword>
<comment type="caution">
    <text evidence="7">The sequence shown here is derived from an EMBL/GenBank/DDBJ whole genome shotgun (WGS) entry which is preliminary data.</text>
</comment>
<organism evidence="7 8">
    <name type="scientific">Anaerosalibacter massiliensis</name>
    <dbReference type="NCBI Taxonomy" id="1347392"/>
    <lineage>
        <taxon>Bacteria</taxon>
        <taxon>Bacillati</taxon>
        <taxon>Bacillota</taxon>
        <taxon>Tissierellia</taxon>
        <taxon>Tissierellales</taxon>
        <taxon>Sporanaerobacteraceae</taxon>
        <taxon>Anaerosalibacter</taxon>
    </lineage>
</organism>
<dbReference type="GO" id="GO:0009247">
    <property type="term" value="P:glycolipid biosynthetic process"/>
    <property type="evidence" value="ECO:0007669"/>
    <property type="project" value="InterPro"/>
</dbReference>
<keyword evidence="4" id="KW-0808">Transferase</keyword>
<evidence type="ECO:0000256" key="3">
    <source>
        <dbReference type="ARBA" id="ARBA00022676"/>
    </source>
</evidence>
<reference evidence="7" key="1">
    <citation type="submission" date="2022-07" db="EMBL/GenBank/DDBJ databases">
        <title>Enhanced cultured diversity of the mouse gut microbiota enables custom-made synthetic communities.</title>
        <authorList>
            <person name="Afrizal A."/>
        </authorList>
    </citation>
    <scope>NUCLEOTIDE SEQUENCE</scope>
    <source>
        <strain evidence="7">DSM 29482</strain>
    </source>
</reference>
<protein>
    <recommendedName>
        <fullName evidence="9">Processive diacylglycerol beta-glucosyltransferase</fullName>
    </recommendedName>
</protein>
<evidence type="ECO:0000256" key="2">
    <source>
        <dbReference type="ARBA" id="ARBA00006962"/>
    </source>
</evidence>
<proteinExistence type="inferred from homology"/>
<evidence type="ECO:0000259" key="6">
    <source>
        <dbReference type="Pfam" id="PF06925"/>
    </source>
</evidence>
<dbReference type="GO" id="GO:0016020">
    <property type="term" value="C:membrane"/>
    <property type="evidence" value="ECO:0007669"/>
    <property type="project" value="UniProtKB-SubCell"/>
</dbReference>
<dbReference type="PANTHER" id="PTHR43025:SF3">
    <property type="entry name" value="MONOGALACTOSYLDIACYLGLYCEROL SYNTHASE 1, CHLOROPLASTIC"/>
    <property type="match status" value="1"/>
</dbReference>
<accession>A0A9X2S5T7</accession>
<dbReference type="Gene3D" id="3.40.50.2000">
    <property type="entry name" value="Glycogen Phosphorylase B"/>
    <property type="match status" value="1"/>
</dbReference>
<dbReference type="Proteomes" id="UP001142078">
    <property type="component" value="Unassembled WGS sequence"/>
</dbReference>
<dbReference type="Pfam" id="PF06925">
    <property type="entry name" value="MGDG_synth"/>
    <property type="match status" value="1"/>
</dbReference>
<dbReference type="InterPro" id="IPR009695">
    <property type="entry name" value="Diacylglyc_glucosyltr_N"/>
</dbReference>
<evidence type="ECO:0000256" key="4">
    <source>
        <dbReference type="ARBA" id="ARBA00022679"/>
    </source>
</evidence>
<dbReference type="InterPro" id="IPR007235">
    <property type="entry name" value="Glyco_trans_28_C"/>
</dbReference>
<sequence>MKILIMEWFLAMDSKVDILILTASFGAGHASASLGIKEQIQRIDPSISIEIVDIFQVLFPKLSRAMYKGYNVLVRNNPKLYNYFHYRGNEKPRSNMNKIFSRPILIGLKDYILDINPKLIISTFPIVSQYISDIKDIYDVSIPLITCITDVVNGWEWIAPNCDKYFVATKDVEKEMLKMGIKRERIVVTGIPLRKEFLKSLKSSFNISLPEEHILLMIMGGGMGLIPEDEGFYKWLNSLNKITAIVLTGKNNDLFESISAWNLENIIPLKYTNEVAPLMLQSDLLITKAGGITVFEAIASSLPLIIYKPELGQELENMKFIQEKAIGRIAFNIESLKCIITDFINNQNEIIEYEIRMAKLRYDINMNVLAKESIKLMKNF</sequence>
<feature type="domain" description="Diacylglycerol glucosyltransferase N-terminal" evidence="6">
    <location>
        <begin position="29"/>
        <end position="192"/>
    </location>
</feature>